<protein>
    <submittedName>
        <fullName evidence="1">Uncharacterized protein</fullName>
    </submittedName>
</protein>
<organism evidence="1 2">
    <name type="scientific">Exophiala viscosa</name>
    <dbReference type="NCBI Taxonomy" id="2486360"/>
    <lineage>
        <taxon>Eukaryota</taxon>
        <taxon>Fungi</taxon>
        <taxon>Dikarya</taxon>
        <taxon>Ascomycota</taxon>
        <taxon>Pezizomycotina</taxon>
        <taxon>Eurotiomycetes</taxon>
        <taxon>Chaetothyriomycetidae</taxon>
        <taxon>Chaetothyriales</taxon>
        <taxon>Herpotrichiellaceae</taxon>
        <taxon>Exophiala</taxon>
    </lineage>
</organism>
<evidence type="ECO:0000313" key="2">
    <source>
        <dbReference type="Proteomes" id="UP001203852"/>
    </source>
</evidence>
<reference evidence="1" key="1">
    <citation type="journal article" date="2022" name="bioRxiv">
        <title>Deciphering the potential niche of two novel black yeast fungi from a biological soil crust based on their genomes, phenotypes, and melanin regulation.</title>
        <authorList>
            <consortium name="DOE Joint Genome Institute"/>
            <person name="Carr E.C."/>
            <person name="Barton Q."/>
            <person name="Grambo S."/>
            <person name="Sullivan M."/>
            <person name="Renfro C.M."/>
            <person name="Kuo A."/>
            <person name="Pangilinan J."/>
            <person name="Lipzen A."/>
            <person name="Keymanesh K."/>
            <person name="Savage E."/>
            <person name="Barry K."/>
            <person name="Grigoriev I.V."/>
            <person name="Riekhof W.R."/>
            <person name="Harris S.S."/>
        </authorList>
    </citation>
    <scope>NUCLEOTIDE SEQUENCE</scope>
    <source>
        <strain evidence="1">JF 03-4F</strain>
    </source>
</reference>
<accession>A0AAN6DVA5</accession>
<sequence length="233" mass="25408">MGCERQAQSPGTGQRTGVKTGLLQKHKILEVLLSSRSLCYCLFSQDDFLCYRTLSAWDQNFLQPSFLWSLRLSPYRWSQRLKPALSIVKSLMPSSTISPLYCSGQLILLCLSADHCNRLSDRSKTTKTVTTGKVTGTVTVTQYSTAVNTFVKRDTSVPRPTWLPKAIAANLVSSACSCYITPPPAKTTKTTITTGTTTVTVSKSAAATQTVTEPIYCGVVGVIYEFDSEGNPV</sequence>
<dbReference type="AlphaFoldDB" id="A0AAN6DVA5"/>
<comment type="caution">
    <text evidence="1">The sequence shown here is derived from an EMBL/GenBank/DDBJ whole genome shotgun (WGS) entry which is preliminary data.</text>
</comment>
<evidence type="ECO:0000313" key="1">
    <source>
        <dbReference type="EMBL" id="KAI1611897.1"/>
    </source>
</evidence>
<dbReference type="EMBL" id="MU404355">
    <property type="protein sequence ID" value="KAI1611897.1"/>
    <property type="molecule type" value="Genomic_DNA"/>
</dbReference>
<gene>
    <name evidence="1" type="ORF">EDD36DRAFT_269411</name>
</gene>
<keyword evidence="2" id="KW-1185">Reference proteome</keyword>
<proteinExistence type="predicted"/>
<dbReference type="Proteomes" id="UP001203852">
    <property type="component" value="Unassembled WGS sequence"/>
</dbReference>
<name>A0AAN6DVA5_9EURO</name>